<comment type="caution">
    <text evidence="1">The sequence shown here is derived from an EMBL/GenBank/DDBJ whole genome shotgun (WGS) entry which is preliminary data.</text>
</comment>
<organism evidence="1 2">
    <name type="scientific">Taxus chinensis</name>
    <name type="common">Chinese yew</name>
    <name type="synonym">Taxus wallichiana var. chinensis</name>
    <dbReference type="NCBI Taxonomy" id="29808"/>
    <lineage>
        <taxon>Eukaryota</taxon>
        <taxon>Viridiplantae</taxon>
        <taxon>Streptophyta</taxon>
        <taxon>Embryophyta</taxon>
        <taxon>Tracheophyta</taxon>
        <taxon>Spermatophyta</taxon>
        <taxon>Pinopsida</taxon>
        <taxon>Pinidae</taxon>
        <taxon>Conifers II</taxon>
        <taxon>Cupressales</taxon>
        <taxon>Taxaceae</taxon>
        <taxon>Taxus</taxon>
    </lineage>
</organism>
<dbReference type="AlphaFoldDB" id="A0AA38L859"/>
<dbReference type="EMBL" id="JAHRHJ020000006">
    <property type="protein sequence ID" value="KAH9310957.1"/>
    <property type="molecule type" value="Genomic_DNA"/>
</dbReference>
<proteinExistence type="predicted"/>
<dbReference type="Proteomes" id="UP000824469">
    <property type="component" value="Unassembled WGS sequence"/>
</dbReference>
<reference evidence="1 2" key="1">
    <citation type="journal article" date="2021" name="Nat. Plants">
        <title>The Taxus genome provides insights into paclitaxel biosynthesis.</title>
        <authorList>
            <person name="Xiong X."/>
            <person name="Gou J."/>
            <person name="Liao Q."/>
            <person name="Li Y."/>
            <person name="Zhou Q."/>
            <person name="Bi G."/>
            <person name="Li C."/>
            <person name="Du R."/>
            <person name="Wang X."/>
            <person name="Sun T."/>
            <person name="Guo L."/>
            <person name="Liang H."/>
            <person name="Lu P."/>
            <person name="Wu Y."/>
            <person name="Zhang Z."/>
            <person name="Ro D.K."/>
            <person name="Shang Y."/>
            <person name="Huang S."/>
            <person name="Yan J."/>
        </authorList>
    </citation>
    <scope>NUCLEOTIDE SEQUENCE [LARGE SCALE GENOMIC DNA]</scope>
    <source>
        <strain evidence="1">Ta-2019</strain>
    </source>
</reference>
<sequence length="95" mass="10389">MVFYMVGKHIKHLEVRASVGLLLAGVEGGVRVHEGERVGGADLTVGHRGEKGVEAGHLRLISGVAMNMWREERGGALFQNAFILREMVGVSEEHR</sequence>
<evidence type="ECO:0000313" key="2">
    <source>
        <dbReference type="Proteomes" id="UP000824469"/>
    </source>
</evidence>
<accession>A0AA38L859</accession>
<evidence type="ECO:0000313" key="1">
    <source>
        <dbReference type="EMBL" id="KAH9310957.1"/>
    </source>
</evidence>
<gene>
    <name evidence="1" type="ORF">KI387_025992</name>
</gene>
<keyword evidence="2" id="KW-1185">Reference proteome</keyword>
<feature type="non-terminal residue" evidence="1">
    <location>
        <position position="95"/>
    </location>
</feature>
<name>A0AA38L859_TAXCH</name>
<protein>
    <submittedName>
        <fullName evidence="1">Uncharacterized protein</fullName>
    </submittedName>
</protein>